<name>A0ABQ5XTN6_9GAMM</name>
<gene>
    <name evidence="2" type="ORF">GCM10007901_42010</name>
</gene>
<dbReference type="InterPro" id="IPR003115">
    <property type="entry name" value="ParB_N"/>
</dbReference>
<reference evidence="3" key="1">
    <citation type="journal article" date="2019" name="Int. J. Syst. Evol. Microbiol.">
        <title>The Global Catalogue of Microorganisms (GCM) 10K type strain sequencing project: providing services to taxonomists for standard genome sequencing and annotation.</title>
        <authorList>
            <consortium name="The Broad Institute Genomics Platform"/>
            <consortium name="The Broad Institute Genome Sequencing Center for Infectious Disease"/>
            <person name="Wu L."/>
            <person name="Ma J."/>
        </authorList>
    </citation>
    <scope>NUCLEOTIDE SEQUENCE [LARGE SCALE GENOMIC DNA]</scope>
    <source>
        <strain evidence="3">NBRC 111980</strain>
    </source>
</reference>
<protein>
    <recommendedName>
        <fullName evidence="1">ParB-like N-terminal domain-containing protein</fullName>
    </recommendedName>
</protein>
<organism evidence="2 3">
    <name type="scientific">Dyella acidisoli</name>
    <dbReference type="NCBI Taxonomy" id="1867834"/>
    <lineage>
        <taxon>Bacteria</taxon>
        <taxon>Pseudomonadati</taxon>
        <taxon>Pseudomonadota</taxon>
        <taxon>Gammaproteobacteria</taxon>
        <taxon>Lysobacterales</taxon>
        <taxon>Rhodanobacteraceae</taxon>
        <taxon>Dyella</taxon>
    </lineage>
</organism>
<dbReference type="Pfam" id="PF02195">
    <property type="entry name" value="ParB_N"/>
    <property type="match status" value="1"/>
</dbReference>
<keyword evidence="3" id="KW-1185">Reference proteome</keyword>
<evidence type="ECO:0000259" key="1">
    <source>
        <dbReference type="SMART" id="SM00470"/>
    </source>
</evidence>
<sequence>MTIEQALQRLQVAKVRHVPLTELKTDEALQPRDPRMVPYREKDRIKNRSEERIGGLLLALKASRDVQLEPLLAADIDGQLLVVDGHHRLVAYQRAKRETIPVRVMPMDHQRAVLISKLVNCSGRALEMHPEQQRDAAWQYLAAITEPGTAKLPKGESRRSVSGRFGVSVGTIHRMLHKLPDVNPKDWHPDALDPGTNFPRWRYVRDAGAGWQDMREKMTAEQHIQHEAEKLARKIGALMDKASSQEVVRFAMTILEVERKLEAANQDTRDFVEETAETYENDDF</sequence>
<feature type="domain" description="ParB-like N-terminal" evidence="1">
    <location>
        <begin position="30"/>
        <end position="121"/>
    </location>
</feature>
<dbReference type="InterPro" id="IPR036086">
    <property type="entry name" value="ParB/Sulfiredoxin_sf"/>
</dbReference>
<comment type="caution">
    <text evidence="2">The sequence shown here is derived from an EMBL/GenBank/DDBJ whole genome shotgun (WGS) entry which is preliminary data.</text>
</comment>
<dbReference type="Gene3D" id="3.90.1530.10">
    <property type="entry name" value="Conserved hypothetical protein from pyrococcus furiosus pfu- 392566-001, ParB domain"/>
    <property type="match status" value="1"/>
</dbReference>
<accession>A0ABQ5XTN6</accession>
<evidence type="ECO:0000313" key="3">
    <source>
        <dbReference type="Proteomes" id="UP001156670"/>
    </source>
</evidence>
<proteinExistence type="predicted"/>
<dbReference type="SMART" id="SM00470">
    <property type="entry name" value="ParB"/>
    <property type="match status" value="1"/>
</dbReference>
<dbReference type="CDD" id="cd16387">
    <property type="entry name" value="ParB_N_Srx"/>
    <property type="match status" value="1"/>
</dbReference>
<dbReference type="SUPFAM" id="SSF110849">
    <property type="entry name" value="ParB/Sulfiredoxin"/>
    <property type="match status" value="1"/>
</dbReference>
<dbReference type="RefSeq" id="WP_284322933.1">
    <property type="nucleotide sequence ID" value="NZ_BSOB01000061.1"/>
</dbReference>
<dbReference type="Proteomes" id="UP001156670">
    <property type="component" value="Unassembled WGS sequence"/>
</dbReference>
<evidence type="ECO:0000313" key="2">
    <source>
        <dbReference type="EMBL" id="GLQ95246.1"/>
    </source>
</evidence>
<dbReference type="EMBL" id="BSOB01000061">
    <property type="protein sequence ID" value="GLQ95246.1"/>
    <property type="molecule type" value="Genomic_DNA"/>
</dbReference>